<evidence type="ECO:0000313" key="4">
    <source>
        <dbReference type="Proteomes" id="UP000666915"/>
    </source>
</evidence>
<dbReference type="EMBL" id="JAGEOK010000060">
    <property type="protein sequence ID" value="MBO2445083.1"/>
    <property type="molecule type" value="Genomic_DNA"/>
</dbReference>
<sequence length="98" mass="11064">MDIGYVLAAADPGDGWGHMGDGGWSGWMWIWGSMMIIFWIVLIGAVAWVIVRVAASRRDAPTISEQMEHRHAREILADRYARGEITSEEYDERLTKLG</sequence>
<proteinExistence type="predicted"/>
<evidence type="ECO:0000313" key="3">
    <source>
        <dbReference type="EMBL" id="MBO2445083.1"/>
    </source>
</evidence>
<accession>A0ABS3RFS5</accession>
<dbReference type="InterPro" id="IPR018649">
    <property type="entry name" value="SHOCT"/>
</dbReference>
<keyword evidence="1" id="KW-0812">Transmembrane</keyword>
<protein>
    <submittedName>
        <fullName evidence="3">SHOCT domain-containing protein</fullName>
    </submittedName>
</protein>
<evidence type="ECO:0000256" key="1">
    <source>
        <dbReference type="SAM" id="Phobius"/>
    </source>
</evidence>
<dbReference type="Proteomes" id="UP000666915">
    <property type="component" value="Unassembled WGS sequence"/>
</dbReference>
<feature type="transmembrane region" description="Helical" evidence="1">
    <location>
        <begin position="28"/>
        <end position="51"/>
    </location>
</feature>
<reference evidence="3 4" key="1">
    <citation type="submission" date="2021-03" db="EMBL/GenBank/DDBJ databases">
        <authorList>
            <person name="Kanchanasin P."/>
            <person name="Saeng-In P."/>
            <person name="Phongsopitanun W."/>
            <person name="Yuki M."/>
            <person name="Kudo T."/>
            <person name="Ohkuma M."/>
            <person name="Tanasupawat S."/>
        </authorList>
    </citation>
    <scope>NUCLEOTIDE SEQUENCE [LARGE SCALE GENOMIC DNA]</scope>
    <source>
        <strain evidence="3 4">L46</strain>
    </source>
</reference>
<comment type="caution">
    <text evidence="3">The sequence shown here is derived from an EMBL/GenBank/DDBJ whole genome shotgun (WGS) entry which is preliminary data.</text>
</comment>
<name>A0ABS3RFS5_9ACTN</name>
<keyword evidence="4" id="KW-1185">Reference proteome</keyword>
<dbReference type="Pfam" id="PF09851">
    <property type="entry name" value="SHOCT"/>
    <property type="match status" value="1"/>
</dbReference>
<organism evidence="3 4">
    <name type="scientific">Actinomadura nitritigenes</name>
    <dbReference type="NCBI Taxonomy" id="134602"/>
    <lineage>
        <taxon>Bacteria</taxon>
        <taxon>Bacillati</taxon>
        <taxon>Actinomycetota</taxon>
        <taxon>Actinomycetes</taxon>
        <taxon>Streptosporangiales</taxon>
        <taxon>Thermomonosporaceae</taxon>
        <taxon>Actinomadura</taxon>
    </lineage>
</organism>
<keyword evidence="1" id="KW-1133">Transmembrane helix</keyword>
<evidence type="ECO:0000259" key="2">
    <source>
        <dbReference type="Pfam" id="PF09851"/>
    </source>
</evidence>
<dbReference type="RefSeq" id="WP_208274106.1">
    <property type="nucleotide sequence ID" value="NZ_BAAAGM010000093.1"/>
</dbReference>
<keyword evidence="1" id="KW-0472">Membrane</keyword>
<feature type="domain" description="SHOCT" evidence="2">
    <location>
        <begin position="73"/>
        <end position="97"/>
    </location>
</feature>
<gene>
    <name evidence="3" type="ORF">J4557_47025</name>
</gene>